<evidence type="ECO:0000313" key="1">
    <source>
        <dbReference type="EMBL" id="ASD49079.1"/>
    </source>
</evidence>
<organism evidence="1">
    <name type="scientific">Klebsiella oxytoca</name>
    <dbReference type="NCBI Taxonomy" id="571"/>
    <lineage>
        <taxon>Bacteria</taxon>
        <taxon>Pseudomonadati</taxon>
        <taxon>Pseudomonadota</taxon>
        <taxon>Gammaproteobacteria</taxon>
        <taxon>Enterobacterales</taxon>
        <taxon>Enterobacteriaceae</taxon>
        <taxon>Klebsiella/Raoultella group</taxon>
        <taxon>Klebsiella</taxon>
    </lineage>
</organism>
<name>A0A1Z3MMQ2_KLEOX</name>
<geneLocation type="plasmid" evidence="1">
    <name>p4-IPM</name>
</geneLocation>
<protein>
    <submittedName>
        <fullName evidence="1">Uncharacterized protein</fullName>
    </submittedName>
</protein>
<proteinExistence type="predicted"/>
<reference evidence="1" key="1">
    <citation type="submission" date="2017-04" db="EMBL/GenBank/DDBJ databases">
        <title>First report of Klebsiella oxytoca strain simultaneously producing NDM-1, IMP-4 and KPC-2 carbapenemases.</title>
        <authorList>
            <person name="Wang J."/>
            <person name="Li J."/>
            <person name="Yuan M."/>
            <person name="Chen H."/>
            <person name="Jia Y."/>
            <person name="Zhu X."/>
            <person name="Bai L."/>
            <person name="Bai X."/>
            <person name="Fanning S."/>
        </authorList>
    </citation>
    <scope>NUCLEOTIDE SEQUENCE</scope>
    <source>
        <strain evidence="1">PKOX3</strain>
        <plasmid evidence="1">p4-IPM</plasmid>
    </source>
</reference>
<accession>A0A1Z3MMQ2</accession>
<keyword evidence="1" id="KW-0614">Plasmid</keyword>
<sequence>MTYPLEIPFVSEAGVVAGKRVSQRNLPGWVGFQGAIHNRL</sequence>
<dbReference type="AlphaFoldDB" id="A0A1Z3MMQ2"/>
<dbReference type="EMBL" id="KY913900">
    <property type="protein sequence ID" value="ASD49079.1"/>
    <property type="molecule type" value="Genomic_DNA"/>
</dbReference>